<dbReference type="EMBL" id="UINC01010767">
    <property type="protein sequence ID" value="SVA47781.1"/>
    <property type="molecule type" value="Genomic_DNA"/>
</dbReference>
<reference evidence="1" key="1">
    <citation type="submission" date="2018-05" db="EMBL/GenBank/DDBJ databases">
        <authorList>
            <person name="Lanie J.A."/>
            <person name="Ng W.-L."/>
            <person name="Kazmierczak K.M."/>
            <person name="Andrzejewski T.M."/>
            <person name="Davidsen T.M."/>
            <person name="Wayne K.J."/>
            <person name="Tettelin H."/>
            <person name="Glass J.I."/>
            <person name="Rusch D."/>
            <person name="Podicherti R."/>
            <person name="Tsui H.-C.T."/>
            <person name="Winkler M.E."/>
        </authorList>
    </citation>
    <scope>NUCLEOTIDE SEQUENCE</scope>
</reference>
<proteinExistence type="predicted"/>
<name>A0A381W650_9ZZZZ</name>
<organism evidence="1">
    <name type="scientific">marine metagenome</name>
    <dbReference type="NCBI Taxonomy" id="408172"/>
    <lineage>
        <taxon>unclassified sequences</taxon>
        <taxon>metagenomes</taxon>
        <taxon>ecological metagenomes</taxon>
    </lineage>
</organism>
<evidence type="ECO:0000313" key="1">
    <source>
        <dbReference type="EMBL" id="SVA47781.1"/>
    </source>
</evidence>
<protein>
    <submittedName>
        <fullName evidence="1">Uncharacterized protein</fullName>
    </submittedName>
</protein>
<gene>
    <name evidence="1" type="ORF">METZ01_LOCUS100635</name>
</gene>
<accession>A0A381W650</accession>
<dbReference type="AlphaFoldDB" id="A0A381W650"/>
<sequence>MDEHHKLDNPIKFNPDYVWPEDGTERECPRCEASLQLNEDRKDYYGKPWWCGPCQWQFSEDDFS</sequence>